<comment type="caution">
    <text evidence="2">The sequence shown here is derived from an EMBL/GenBank/DDBJ whole genome shotgun (WGS) entry which is preliminary data.</text>
</comment>
<feature type="domain" description="Protein kinase" evidence="1">
    <location>
        <begin position="1"/>
        <end position="68"/>
    </location>
</feature>
<dbReference type="EMBL" id="JAKELL010000055">
    <property type="protein sequence ID" value="KAH8986325.1"/>
    <property type="molecule type" value="Genomic_DNA"/>
</dbReference>
<dbReference type="InterPro" id="IPR000719">
    <property type="entry name" value="Prot_kinase_dom"/>
</dbReference>
<evidence type="ECO:0000259" key="1">
    <source>
        <dbReference type="PROSITE" id="PS50011"/>
    </source>
</evidence>
<dbReference type="PROSITE" id="PS50011">
    <property type="entry name" value="PROTEIN_KINASE_DOM"/>
    <property type="match status" value="1"/>
</dbReference>
<protein>
    <recommendedName>
        <fullName evidence="1">Protein kinase domain-containing protein</fullName>
    </recommendedName>
</protein>
<dbReference type="Pfam" id="PF17667">
    <property type="entry name" value="Pkinase_fungal"/>
    <property type="match status" value="1"/>
</dbReference>
<dbReference type="PROSITE" id="PS00109">
    <property type="entry name" value="PROTEIN_KINASE_TYR"/>
    <property type="match status" value="1"/>
</dbReference>
<dbReference type="Proteomes" id="UP001201163">
    <property type="component" value="Unassembled WGS sequence"/>
</dbReference>
<dbReference type="InterPro" id="IPR040976">
    <property type="entry name" value="Pkinase_fungal"/>
</dbReference>
<dbReference type="GO" id="GO:0004672">
    <property type="term" value="F:protein kinase activity"/>
    <property type="evidence" value="ECO:0007669"/>
    <property type="project" value="InterPro"/>
</dbReference>
<proteinExistence type="predicted"/>
<evidence type="ECO:0000313" key="2">
    <source>
        <dbReference type="EMBL" id="KAH8986325.1"/>
    </source>
</evidence>
<keyword evidence="3" id="KW-1185">Reference proteome</keyword>
<dbReference type="AlphaFoldDB" id="A0AAD4LE86"/>
<dbReference type="InterPro" id="IPR008266">
    <property type="entry name" value="Tyr_kinase_AS"/>
</dbReference>
<sequence>MFVVIVEKFATAHTKAYKRVQILHRDVSAGNILITEERSGILIDWDLSKKRRQFTHGKTSRSRAVQLM</sequence>
<reference evidence="2" key="1">
    <citation type="submission" date="2022-01" db="EMBL/GenBank/DDBJ databases">
        <title>Comparative genomics reveals a dynamic genome evolution in the ectomycorrhizal milk-cap (Lactarius) mushrooms.</title>
        <authorList>
            <consortium name="DOE Joint Genome Institute"/>
            <person name="Lebreton A."/>
            <person name="Tang N."/>
            <person name="Kuo A."/>
            <person name="LaButti K."/>
            <person name="Drula E."/>
            <person name="Barry K."/>
            <person name="Clum A."/>
            <person name="Lipzen A."/>
            <person name="Mousain D."/>
            <person name="Ng V."/>
            <person name="Wang R."/>
            <person name="Wang X."/>
            <person name="Dai Y."/>
            <person name="Henrissat B."/>
            <person name="Grigoriev I.V."/>
            <person name="Guerin-Laguette A."/>
            <person name="Yu F."/>
            <person name="Martin F.M."/>
        </authorList>
    </citation>
    <scope>NUCLEOTIDE SEQUENCE</scope>
    <source>
        <strain evidence="2">QP</strain>
    </source>
</reference>
<dbReference type="Gene3D" id="1.10.510.10">
    <property type="entry name" value="Transferase(Phosphotransferase) domain 1"/>
    <property type="match status" value="1"/>
</dbReference>
<dbReference type="GO" id="GO:0005524">
    <property type="term" value="F:ATP binding"/>
    <property type="evidence" value="ECO:0007669"/>
    <property type="project" value="InterPro"/>
</dbReference>
<accession>A0AAD4LE86</accession>
<organism evidence="2 3">
    <name type="scientific">Lactarius akahatsu</name>
    <dbReference type="NCBI Taxonomy" id="416441"/>
    <lineage>
        <taxon>Eukaryota</taxon>
        <taxon>Fungi</taxon>
        <taxon>Dikarya</taxon>
        <taxon>Basidiomycota</taxon>
        <taxon>Agaricomycotina</taxon>
        <taxon>Agaricomycetes</taxon>
        <taxon>Russulales</taxon>
        <taxon>Russulaceae</taxon>
        <taxon>Lactarius</taxon>
    </lineage>
</organism>
<evidence type="ECO:0000313" key="3">
    <source>
        <dbReference type="Proteomes" id="UP001201163"/>
    </source>
</evidence>
<name>A0AAD4LE86_9AGAM</name>
<gene>
    <name evidence="2" type="ORF">EDB92DRAFT_1879660</name>
</gene>
<dbReference type="InterPro" id="IPR011009">
    <property type="entry name" value="Kinase-like_dom_sf"/>
</dbReference>
<dbReference type="SUPFAM" id="SSF56112">
    <property type="entry name" value="Protein kinase-like (PK-like)"/>
    <property type="match status" value="1"/>
</dbReference>